<reference evidence="2" key="1">
    <citation type="journal article" date="2022" name="Mol. Ecol. Resour.">
        <title>The genomes of chicory, endive, great burdock and yacon provide insights into Asteraceae palaeo-polyploidization history and plant inulin production.</title>
        <authorList>
            <person name="Fan W."/>
            <person name="Wang S."/>
            <person name="Wang H."/>
            <person name="Wang A."/>
            <person name="Jiang F."/>
            <person name="Liu H."/>
            <person name="Zhao H."/>
            <person name="Xu D."/>
            <person name="Zhang Y."/>
        </authorList>
    </citation>
    <scope>NUCLEOTIDE SEQUENCE [LARGE SCALE GENOMIC DNA]</scope>
    <source>
        <strain evidence="2">cv. Yunnan</strain>
    </source>
</reference>
<comment type="caution">
    <text evidence="1">The sequence shown here is derived from an EMBL/GenBank/DDBJ whole genome shotgun (WGS) entry which is preliminary data.</text>
</comment>
<dbReference type="Proteomes" id="UP001056120">
    <property type="component" value="Linkage Group LG16"/>
</dbReference>
<evidence type="ECO:0000313" key="1">
    <source>
        <dbReference type="EMBL" id="KAI3774609.1"/>
    </source>
</evidence>
<evidence type="ECO:0000313" key="2">
    <source>
        <dbReference type="Proteomes" id="UP001056120"/>
    </source>
</evidence>
<dbReference type="EMBL" id="CM042033">
    <property type="protein sequence ID" value="KAI3774609.1"/>
    <property type="molecule type" value="Genomic_DNA"/>
</dbReference>
<proteinExistence type="predicted"/>
<reference evidence="1 2" key="2">
    <citation type="journal article" date="2022" name="Mol. Ecol. Resour.">
        <title>The genomes of chicory, endive, great burdock and yacon provide insights into Asteraceae paleo-polyploidization history and plant inulin production.</title>
        <authorList>
            <person name="Fan W."/>
            <person name="Wang S."/>
            <person name="Wang H."/>
            <person name="Wang A."/>
            <person name="Jiang F."/>
            <person name="Liu H."/>
            <person name="Zhao H."/>
            <person name="Xu D."/>
            <person name="Zhang Y."/>
        </authorList>
    </citation>
    <scope>NUCLEOTIDE SEQUENCE [LARGE SCALE GENOMIC DNA]</scope>
    <source>
        <strain evidence="2">cv. Yunnan</strain>
        <tissue evidence="1">Leaves</tissue>
    </source>
</reference>
<keyword evidence="2" id="KW-1185">Reference proteome</keyword>
<protein>
    <submittedName>
        <fullName evidence="1">Uncharacterized protein</fullName>
    </submittedName>
</protein>
<accession>A0ACB9FTA9</accession>
<gene>
    <name evidence="1" type="ORF">L1987_49168</name>
</gene>
<organism evidence="1 2">
    <name type="scientific">Smallanthus sonchifolius</name>
    <dbReference type="NCBI Taxonomy" id="185202"/>
    <lineage>
        <taxon>Eukaryota</taxon>
        <taxon>Viridiplantae</taxon>
        <taxon>Streptophyta</taxon>
        <taxon>Embryophyta</taxon>
        <taxon>Tracheophyta</taxon>
        <taxon>Spermatophyta</taxon>
        <taxon>Magnoliopsida</taxon>
        <taxon>eudicotyledons</taxon>
        <taxon>Gunneridae</taxon>
        <taxon>Pentapetalae</taxon>
        <taxon>asterids</taxon>
        <taxon>campanulids</taxon>
        <taxon>Asterales</taxon>
        <taxon>Asteraceae</taxon>
        <taxon>Asteroideae</taxon>
        <taxon>Heliantheae alliance</taxon>
        <taxon>Millerieae</taxon>
        <taxon>Smallanthus</taxon>
    </lineage>
</organism>
<sequence length="780" mass="89434">MGQGMIYSNNKFKDYVFDESVIEENRDWKSAQSVKEKKKMKSRCGDYGVDNYTYLESFAGGMASRGKKLKNETIIVHEVDDAVNERIDRSDAALQSSSSNYISKTLSQPRCPDYLISHKAATDRKDSDHNQRLHLADNELVSIISDEDIDNSSTMSSNDLADAEGSSGEPVLEHEITSHDKKSSVVVCPESVTYGRSCYSNAQLTFFCSSIKLDVSEEGATGCLTFEWKTSNLISIESRWLDPFITAEVCLLIKSEHSQKPGILEVKFTLTGPCWSNKQDLIKSLDEQYKEKWDDDLDSCELFEDITYLEGDCDSIAISKRDFELLQPEKFINDTIVDFYIEYLKKIKPADARVHFFNSFFFRKLADFDEKQSRSIDSKEAFQRVRKWTKKVNIFQKDYIFIPVNFRLHWSLIIICHPGEVVNFTDDKLELSLKLPCILHMDSIKGSHRGLEHCIKSYLWEEWKERNDDASEDISTKFMDLRFLRLEVPQQENSYDCALFMLHYMELFVKQASNNFNPLNNFINKDWFYPLEASIKRARIKKLIIELSKSKAQQFLSPKSSFELKDEDDEEEEADVQILHDTCNSKETCCESISDTCVNKSSDVTALMVKPLRSEDMDINLLDSDINGGLLIADNEQKNHGQMVLYDPSIDATSSIKENDETEDFVDKQEVLVPETNSKNPIVTCINKSMNSLQLKDESAGDDVFESHVVEDSDCDVYETCVVEDSDSDSDSDDFFICDINSNYQKASVFKEIGLIVETSKRRQRRPAVSVARKRLRRSS</sequence>
<name>A0ACB9FTA9_9ASTR</name>